<sequence length="288" mass="33416">MFHKKYIKYKLKYLNEKKLYILRGGMDGDDSNMLILDTGNQTALGQDDTGKTAVAIDSAGNIGNFVATNPNTGFFIQSKCKNFNMSIIHTLPIGSDIGGIIIKNENKLIDNYYIINELNLISKKYLLEDKKLADNELSIYNIINANISKFNNHEKSADLFYYFASEHFDKYIYLQFCNNDNIHSNATLKIFYNESIIPFLNENDDSKIFYDLGQLFHFLIFTCKITLIHINILFCNNKIYIINFENSILDNSSEYQQIFDLSKLNDKHKEQFKTGFNKNELLKKLFNI</sequence>
<reference evidence="1" key="1">
    <citation type="journal article" date="2020" name="Nature">
        <title>Giant virus diversity and host interactions through global metagenomics.</title>
        <authorList>
            <person name="Schulz F."/>
            <person name="Roux S."/>
            <person name="Paez-Espino D."/>
            <person name="Jungbluth S."/>
            <person name="Walsh D.A."/>
            <person name="Denef V.J."/>
            <person name="McMahon K.D."/>
            <person name="Konstantinidis K.T."/>
            <person name="Eloe-Fadrosh E.A."/>
            <person name="Kyrpides N.C."/>
            <person name="Woyke T."/>
        </authorList>
    </citation>
    <scope>NUCLEOTIDE SEQUENCE</scope>
    <source>
        <strain evidence="1">GVMAG-M-3300023179-2</strain>
    </source>
</reference>
<dbReference type="EMBL" id="MN739806">
    <property type="protein sequence ID" value="QHT26980.1"/>
    <property type="molecule type" value="Genomic_DNA"/>
</dbReference>
<accession>A0A6C0EEU2</accession>
<organism evidence="1">
    <name type="scientific">viral metagenome</name>
    <dbReference type="NCBI Taxonomy" id="1070528"/>
    <lineage>
        <taxon>unclassified sequences</taxon>
        <taxon>metagenomes</taxon>
        <taxon>organismal metagenomes</taxon>
    </lineage>
</organism>
<dbReference type="AlphaFoldDB" id="A0A6C0EEU2"/>
<proteinExistence type="predicted"/>
<protein>
    <submittedName>
        <fullName evidence="1">Uncharacterized protein</fullName>
    </submittedName>
</protein>
<evidence type="ECO:0000313" key="1">
    <source>
        <dbReference type="EMBL" id="QHT26980.1"/>
    </source>
</evidence>
<name>A0A6C0EEU2_9ZZZZ</name>